<protein>
    <submittedName>
        <fullName evidence="2">Uncharacterized protein</fullName>
    </submittedName>
</protein>
<feature type="region of interest" description="Disordered" evidence="1">
    <location>
        <begin position="120"/>
        <end position="158"/>
    </location>
</feature>
<dbReference type="PANTHER" id="PTHR36051">
    <property type="entry name" value="DYNAMIN"/>
    <property type="match status" value="1"/>
</dbReference>
<dbReference type="EMBL" id="JALJOR010000004">
    <property type="protein sequence ID" value="KAK9818042.1"/>
    <property type="molecule type" value="Genomic_DNA"/>
</dbReference>
<gene>
    <name evidence="2" type="ORF">WJX72_006163</name>
</gene>
<evidence type="ECO:0000256" key="1">
    <source>
        <dbReference type="SAM" id="MobiDB-lite"/>
    </source>
</evidence>
<accession>A0AAW1Q996</accession>
<feature type="compositionally biased region" description="Polar residues" evidence="1">
    <location>
        <begin position="126"/>
        <end position="136"/>
    </location>
</feature>
<evidence type="ECO:0000313" key="3">
    <source>
        <dbReference type="Proteomes" id="UP001489004"/>
    </source>
</evidence>
<dbReference type="PANTHER" id="PTHR36051:SF2">
    <property type="entry name" value="DYNAMIN"/>
    <property type="match status" value="1"/>
</dbReference>
<sequence>MLDHSRIASGSITSGSTRTSSALPFKGSWHSASWPVQLRVGATGFGVGVGCGVGIGFGRPLQLAAVPGLGQIAGAISSGLGQLNSATGGLGKKVGSVVSKTLQQKAGRLTHLWDSLAQRPRAMQDSAESGTPQSMQLARRETPSRLQADAATTSAGHEDAEGILAKPASWNAGTAAPQSEAGMPIVPEIMCTLLRQQEQIHQLQSENVEMRAAICAVNRKAPFC</sequence>
<name>A0AAW1Q996_9CHLO</name>
<dbReference type="Proteomes" id="UP001489004">
    <property type="component" value="Unassembled WGS sequence"/>
</dbReference>
<evidence type="ECO:0000313" key="2">
    <source>
        <dbReference type="EMBL" id="KAK9818042.1"/>
    </source>
</evidence>
<proteinExistence type="predicted"/>
<comment type="caution">
    <text evidence="2">The sequence shown here is derived from an EMBL/GenBank/DDBJ whole genome shotgun (WGS) entry which is preliminary data.</text>
</comment>
<keyword evidence="3" id="KW-1185">Reference proteome</keyword>
<feature type="region of interest" description="Disordered" evidence="1">
    <location>
        <begin position="1"/>
        <end position="21"/>
    </location>
</feature>
<reference evidence="2 3" key="1">
    <citation type="journal article" date="2024" name="Nat. Commun.">
        <title>Phylogenomics reveals the evolutionary origins of lichenization in chlorophyte algae.</title>
        <authorList>
            <person name="Puginier C."/>
            <person name="Libourel C."/>
            <person name="Otte J."/>
            <person name="Skaloud P."/>
            <person name="Haon M."/>
            <person name="Grisel S."/>
            <person name="Petersen M."/>
            <person name="Berrin J.G."/>
            <person name="Delaux P.M."/>
            <person name="Dal Grande F."/>
            <person name="Keller J."/>
        </authorList>
    </citation>
    <scope>NUCLEOTIDE SEQUENCE [LARGE SCALE GENOMIC DNA]</scope>
    <source>
        <strain evidence="2 3">SAG 2043</strain>
    </source>
</reference>
<organism evidence="2 3">
    <name type="scientific">[Myrmecia] bisecta</name>
    <dbReference type="NCBI Taxonomy" id="41462"/>
    <lineage>
        <taxon>Eukaryota</taxon>
        <taxon>Viridiplantae</taxon>
        <taxon>Chlorophyta</taxon>
        <taxon>core chlorophytes</taxon>
        <taxon>Trebouxiophyceae</taxon>
        <taxon>Trebouxiales</taxon>
        <taxon>Trebouxiaceae</taxon>
        <taxon>Myrmecia</taxon>
    </lineage>
</organism>
<feature type="compositionally biased region" description="Low complexity" evidence="1">
    <location>
        <begin position="7"/>
        <end position="21"/>
    </location>
</feature>
<dbReference type="AlphaFoldDB" id="A0AAW1Q996"/>